<feature type="domain" description="Alcohol dehydrogenase-like C-terminal" evidence="6">
    <location>
        <begin position="217"/>
        <end position="366"/>
    </location>
</feature>
<dbReference type="CDD" id="cd08283">
    <property type="entry name" value="FDH_like_1"/>
    <property type="match status" value="1"/>
</dbReference>
<keyword evidence="9" id="KW-1185">Reference proteome</keyword>
<dbReference type="SUPFAM" id="SSF50129">
    <property type="entry name" value="GroES-like"/>
    <property type="match status" value="1"/>
</dbReference>
<evidence type="ECO:0000256" key="3">
    <source>
        <dbReference type="ARBA" id="ARBA00022833"/>
    </source>
</evidence>
<dbReference type="InterPro" id="IPR013154">
    <property type="entry name" value="ADH-like_N"/>
</dbReference>
<dbReference type="Gene3D" id="3.40.50.720">
    <property type="entry name" value="NAD(P)-binding Rossmann-like Domain"/>
    <property type="match status" value="1"/>
</dbReference>
<keyword evidence="4" id="KW-0560">Oxidoreductase</keyword>
<organism evidence="8 9">
    <name type="scientific">Riccia fluitans</name>
    <dbReference type="NCBI Taxonomy" id="41844"/>
    <lineage>
        <taxon>Eukaryota</taxon>
        <taxon>Viridiplantae</taxon>
        <taxon>Streptophyta</taxon>
        <taxon>Embryophyta</taxon>
        <taxon>Marchantiophyta</taxon>
        <taxon>Marchantiopsida</taxon>
        <taxon>Marchantiidae</taxon>
        <taxon>Marchantiales</taxon>
        <taxon>Ricciaceae</taxon>
        <taxon>Riccia</taxon>
    </lineage>
</organism>
<evidence type="ECO:0000256" key="5">
    <source>
        <dbReference type="RuleBase" id="RU361277"/>
    </source>
</evidence>
<evidence type="ECO:0000256" key="2">
    <source>
        <dbReference type="ARBA" id="ARBA00022723"/>
    </source>
</evidence>
<evidence type="ECO:0000259" key="6">
    <source>
        <dbReference type="Pfam" id="PF00107"/>
    </source>
</evidence>
<comment type="caution">
    <text evidence="8">The sequence shown here is derived from an EMBL/GenBank/DDBJ whole genome shotgun (WGS) entry which is preliminary data.</text>
</comment>
<dbReference type="Pfam" id="PF00107">
    <property type="entry name" value="ADH_zinc_N"/>
    <property type="match status" value="1"/>
</dbReference>
<dbReference type="Pfam" id="PF08240">
    <property type="entry name" value="ADH_N"/>
    <property type="match status" value="1"/>
</dbReference>
<accession>A0ABD1ZDW0</accession>
<reference evidence="8 9" key="1">
    <citation type="submission" date="2024-09" db="EMBL/GenBank/DDBJ databases">
        <title>Chromosome-scale assembly of Riccia fluitans.</title>
        <authorList>
            <person name="Paukszto L."/>
            <person name="Sawicki J."/>
            <person name="Karawczyk K."/>
            <person name="Piernik-Szablinska J."/>
            <person name="Szczecinska M."/>
            <person name="Mazdziarz M."/>
        </authorList>
    </citation>
    <scope>NUCLEOTIDE SEQUENCE [LARGE SCALE GENOMIC DNA]</scope>
    <source>
        <strain evidence="8">Rf_01</strain>
        <tissue evidence="8">Aerial parts of the thallus</tissue>
    </source>
</reference>
<feature type="domain" description="Alcohol dehydrogenase-like N-terminal" evidence="7">
    <location>
        <begin position="46"/>
        <end position="169"/>
    </location>
</feature>
<sequence>MATEGTQPCTICPKVDETRFMKALEWHGKKDVRVNAKRPMPLVTDPGDVVLQVTSTCICGSDLHLYLGNMLGMQSGDVLGHEFMGVVHDVGPDVKNLKKGDRVVACFDIACGQCYFCSKLHLFTCCDNTNPSKDMKDMYGDQTAGFFGYSHLTGGYPGGQAEYVRVPFADTNTLLVPENTPDEKLVFLSDIVPTAWHANELGEVGEGDNVAIWGCGPVGMLTARFAQIRGAKEVILIDSVKYRLDCAKEKLPGVHTINFKEVKVYDALRKIFPHGPDVGIDAVGMHYASSLIHKMQMMTMLETDTPEILNDIIFNVRKGGRISVIGAYGGFTNHFNIGAFMEKSQTMRGGQTPVQKYWKYLLELIQEGKLDPTMVITHQKPLEDGPEMYKTFNEKIDHCMKVVLHPGSTQ</sequence>
<dbReference type="InterPro" id="IPR002328">
    <property type="entry name" value="ADH_Zn_CS"/>
</dbReference>
<dbReference type="InterPro" id="IPR013149">
    <property type="entry name" value="ADH-like_C"/>
</dbReference>
<comment type="similarity">
    <text evidence="5">Belongs to the zinc-containing alcohol dehydrogenase family.</text>
</comment>
<name>A0ABD1ZDW0_9MARC</name>
<evidence type="ECO:0000256" key="4">
    <source>
        <dbReference type="ARBA" id="ARBA00023002"/>
    </source>
</evidence>
<gene>
    <name evidence="8" type="ORF">R1flu_017731</name>
</gene>
<dbReference type="InterPro" id="IPR036291">
    <property type="entry name" value="NAD(P)-bd_dom_sf"/>
</dbReference>
<dbReference type="PROSITE" id="PS00059">
    <property type="entry name" value="ADH_ZINC"/>
    <property type="match status" value="1"/>
</dbReference>
<comment type="cofactor">
    <cofactor evidence="1 5">
        <name>Zn(2+)</name>
        <dbReference type="ChEBI" id="CHEBI:29105"/>
    </cofactor>
</comment>
<protein>
    <recommendedName>
        <fullName evidence="10">Alcohol dehydrogenase</fullName>
    </recommendedName>
</protein>
<dbReference type="SUPFAM" id="SSF51735">
    <property type="entry name" value="NAD(P)-binding Rossmann-fold domains"/>
    <property type="match status" value="1"/>
</dbReference>
<evidence type="ECO:0000256" key="1">
    <source>
        <dbReference type="ARBA" id="ARBA00001947"/>
    </source>
</evidence>
<keyword evidence="2 5" id="KW-0479">Metal-binding</keyword>
<evidence type="ECO:0008006" key="10">
    <source>
        <dbReference type="Google" id="ProtNLM"/>
    </source>
</evidence>
<dbReference type="AlphaFoldDB" id="A0ABD1ZDW0"/>
<dbReference type="GO" id="GO:0016491">
    <property type="term" value="F:oxidoreductase activity"/>
    <property type="evidence" value="ECO:0007669"/>
    <property type="project" value="UniProtKB-KW"/>
</dbReference>
<dbReference type="PANTHER" id="PTHR42813:SF1">
    <property type="entry name" value="DEHYDROGENASE, PUTATIVE (AFU_ORTHOLOGUE AFUA_5G03930)-RELATED"/>
    <property type="match status" value="1"/>
</dbReference>
<dbReference type="Proteomes" id="UP001605036">
    <property type="component" value="Unassembled WGS sequence"/>
</dbReference>
<dbReference type="Gene3D" id="3.90.180.10">
    <property type="entry name" value="Medium-chain alcohol dehydrogenases, catalytic domain"/>
    <property type="match status" value="1"/>
</dbReference>
<dbReference type="GO" id="GO:0046872">
    <property type="term" value="F:metal ion binding"/>
    <property type="evidence" value="ECO:0007669"/>
    <property type="project" value="UniProtKB-KW"/>
</dbReference>
<keyword evidence="3 5" id="KW-0862">Zinc</keyword>
<dbReference type="InterPro" id="IPR011032">
    <property type="entry name" value="GroES-like_sf"/>
</dbReference>
<dbReference type="EMBL" id="JBHFFA010000001">
    <property type="protein sequence ID" value="KAL2649603.1"/>
    <property type="molecule type" value="Genomic_DNA"/>
</dbReference>
<evidence type="ECO:0000313" key="9">
    <source>
        <dbReference type="Proteomes" id="UP001605036"/>
    </source>
</evidence>
<evidence type="ECO:0000313" key="8">
    <source>
        <dbReference type="EMBL" id="KAL2649603.1"/>
    </source>
</evidence>
<proteinExistence type="inferred from homology"/>
<dbReference type="PANTHER" id="PTHR42813">
    <property type="entry name" value="ZINC-TYPE ALCOHOL DEHYDROGENASE-LIKE"/>
    <property type="match status" value="1"/>
</dbReference>
<evidence type="ECO:0000259" key="7">
    <source>
        <dbReference type="Pfam" id="PF08240"/>
    </source>
</evidence>